<organism evidence="8 9">
    <name type="scientific">Fusarium fujikuroi</name>
    <name type="common">Bakanae and foot rot disease fungus</name>
    <name type="synonym">Gibberella fujikuroi</name>
    <dbReference type="NCBI Taxonomy" id="5127"/>
    <lineage>
        <taxon>Eukaryota</taxon>
        <taxon>Fungi</taxon>
        <taxon>Dikarya</taxon>
        <taxon>Ascomycota</taxon>
        <taxon>Pezizomycotina</taxon>
        <taxon>Sordariomycetes</taxon>
        <taxon>Hypocreomycetidae</taxon>
        <taxon>Hypocreales</taxon>
        <taxon>Nectriaceae</taxon>
        <taxon>Fusarium</taxon>
        <taxon>Fusarium fujikuroi species complex</taxon>
    </lineage>
</organism>
<keyword evidence="3 6" id="KW-0812">Transmembrane</keyword>
<dbReference type="Gene3D" id="1.20.1250.20">
    <property type="entry name" value="MFS general substrate transporter like domains"/>
    <property type="match status" value="1"/>
</dbReference>
<evidence type="ECO:0000259" key="7">
    <source>
        <dbReference type="PROSITE" id="PS50850"/>
    </source>
</evidence>
<feature type="domain" description="Major facilitator superfamily (MFS) profile" evidence="7">
    <location>
        <begin position="54"/>
        <end position="148"/>
    </location>
</feature>
<feature type="transmembrane region" description="Helical" evidence="6">
    <location>
        <begin position="103"/>
        <end position="129"/>
    </location>
</feature>
<dbReference type="AlphaFoldDB" id="A0A9Q9RVD2"/>
<proteinExistence type="inferred from homology"/>
<dbReference type="PANTHER" id="PTHR48022:SF74">
    <property type="entry name" value="SUGAR TRANSPORTER, PUTATIVE (AFU_ORTHOLOGUE AFUA_8G02010)-RELATED"/>
    <property type="match status" value="1"/>
</dbReference>
<evidence type="ECO:0000256" key="6">
    <source>
        <dbReference type="SAM" id="Phobius"/>
    </source>
</evidence>
<dbReference type="EMBL" id="CABFJX010000395">
    <property type="protein sequence ID" value="VTT78853.1"/>
    <property type="molecule type" value="Genomic_DNA"/>
</dbReference>
<comment type="similarity">
    <text evidence="2">Belongs to the major facilitator superfamily. Sugar transporter (TC 2.A.1.1) family.</text>
</comment>
<evidence type="ECO:0000256" key="3">
    <source>
        <dbReference type="ARBA" id="ARBA00022692"/>
    </source>
</evidence>
<reference evidence="8" key="1">
    <citation type="submission" date="2019-05" db="EMBL/GenBank/DDBJ databases">
        <authorList>
            <person name="Piombo E."/>
        </authorList>
    </citation>
    <scope>NUCLEOTIDE SEQUENCE</scope>
    <source>
        <strain evidence="8">C2S</strain>
    </source>
</reference>
<name>A0A9Q9RVD2_FUSFU</name>
<accession>A0A9Q9RVD2</accession>
<dbReference type="GO" id="GO:0005351">
    <property type="term" value="F:carbohydrate:proton symporter activity"/>
    <property type="evidence" value="ECO:0007669"/>
    <property type="project" value="TreeGrafter"/>
</dbReference>
<dbReference type="InterPro" id="IPR050360">
    <property type="entry name" value="MFS_Sugar_Transporters"/>
</dbReference>
<gene>
    <name evidence="8" type="ORF">C2S_11270</name>
</gene>
<evidence type="ECO:0000256" key="5">
    <source>
        <dbReference type="ARBA" id="ARBA00023136"/>
    </source>
</evidence>
<keyword evidence="5 6" id="KW-0472">Membrane</keyword>
<dbReference type="InterPro" id="IPR036259">
    <property type="entry name" value="MFS_trans_sf"/>
</dbReference>
<protein>
    <recommendedName>
        <fullName evidence="7">Major facilitator superfamily (MFS) profile domain-containing protein</fullName>
    </recommendedName>
</protein>
<dbReference type="InterPro" id="IPR005828">
    <property type="entry name" value="MFS_sugar_transport-like"/>
</dbReference>
<evidence type="ECO:0000256" key="1">
    <source>
        <dbReference type="ARBA" id="ARBA00004141"/>
    </source>
</evidence>
<comment type="caution">
    <text evidence="8">The sequence shown here is derived from an EMBL/GenBank/DDBJ whole genome shotgun (WGS) entry which is preliminary data.</text>
</comment>
<evidence type="ECO:0000256" key="4">
    <source>
        <dbReference type="ARBA" id="ARBA00022989"/>
    </source>
</evidence>
<dbReference type="PANTHER" id="PTHR48022">
    <property type="entry name" value="PLASTIDIC GLUCOSE TRANSPORTER 4"/>
    <property type="match status" value="1"/>
</dbReference>
<feature type="transmembrane region" description="Helical" evidence="6">
    <location>
        <begin position="64"/>
        <end position="83"/>
    </location>
</feature>
<dbReference type="PROSITE" id="PS50850">
    <property type="entry name" value="MFS"/>
    <property type="match status" value="1"/>
</dbReference>
<dbReference type="GO" id="GO:0016020">
    <property type="term" value="C:membrane"/>
    <property type="evidence" value="ECO:0007669"/>
    <property type="project" value="UniProtKB-SubCell"/>
</dbReference>
<dbReference type="Pfam" id="PF00083">
    <property type="entry name" value="Sugar_tr"/>
    <property type="match status" value="1"/>
</dbReference>
<sequence length="148" mass="16154">MEKPPSPTLMENASIHANLEELPIAEVSWLESKLKPKTVHARYPFKGKPLLWITCAFRSLGDALFGYDQGIVAGLLVNLVFLSRFFSKYGGADGTSENIDPSIIGILVTYLQVSAALGSLIAGSLGNIIGRKRYIRLGSFIYFTAAFI</sequence>
<dbReference type="Proteomes" id="UP000760494">
    <property type="component" value="Unassembled WGS sequence"/>
</dbReference>
<evidence type="ECO:0000313" key="8">
    <source>
        <dbReference type="EMBL" id="VTT78853.1"/>
    </source>
</evidence>
<evidence type="ECO:0000313" key="9">
    <source>
        <dbReference type="Proteomes" id="UP000760494"/>
    </source>
</evidence>
<comment type="subcellular location">
    <subcellularLocation>
        <location evidence="1">Membrane</location>
        <topology evidence="1">Multi-pass membrane protein</topology>
    </subcellularLocation>
</comment>
<dbReference type="InterPro" id="IPR020846">
    <property type="entry name" value="MFS_dom"/>
</dbReference>
<dbReference type="SUPFAM" id="SSF103473">
    <property type="entry name" value="MFS general substrate transporter"/>
    <property type="match status" value="1"/>
</dbReference>
<evidence type="ECO:0000256" key="2">
    <source>
        <dbReference type="ARBA" id="ARBA00010992"/>
    </source>
</evidence>
<keyword evidence="4 6" id="KW-1133">Transmembrane helix</keyword>